<dbReference type="InterPro" id="IPR027417">
    <property type="entry name" value="P-loop_NTPase"/>
</dbReference>
<feature type="domain" description="ABC transmembrane type-1" evidence="13">
    <location>
        <begin position="37"/>
        <end position="318"/>
    </location>
</feature>
<dbReference type="PANTHER" id="PTHR43394:SF1">
    <property type="entry name" value="ATP-BINDING CASSETTE SUB-FAMILY B MEMBER 10, MITOCHONDRIAL"/>
    <property type="match status" value="1"/>
</dbReference>
<dbReference type="SUPFAM" id="SSF90123">
    <property type="entry name" value="ABC transporter transmembrane region"/>
    <property type="match status" value="1"/>
</dbReference>
<evidence type="ECO:0000256" key="8">
    <source>
        <dbReference type="ARBA" id="ARBA00022989"/>
    </source>
</evidence>
<dbReference type="InterPro" id="IPR039421">
    <property type="entry name" value="Type_1_exporter"/>
</dbReference>
<comment type="caution">
    <text evidence="14">The sequence shown here is derived from an EMBL/GenBank/DDBJ whole genome shotgun (WGS) entry which is preliminary data.</text>
</comment>
<keyword evidence="2" id="KW-0813">Transport</keyword>
<dbReference type="InterPro" id="IPR011527">
    <property type="entry name" value="ABC1_TM_dom"/>
</dbReference>
<keyword evidence="6" id="KW-0547">Nucleotide-binding</keyword>
<feature type="transmembrane region" description="Helical" evidence="11">
    <location>
        <begin position="286"/>
        <end position="304"/>
    </location>
</feature>
<protein>
    <recommendedName>
        <fullName evidence="16">ATP-binding cassette, subfamily B</fullName>
    </recommendedName>
</protein>
<evidence type="ECO:0000256" key="2">
    <source>
        <dbReference type="ARBA" id="ARBA00022448"/>
    </source>
</evidence>
<evidence type="ECO:0000256" key="1">
    <source>
        <dbReference type="ARBA" id="ARBA00004429"/>
    </source>
</evidence>
<dbReference type="InterPro" id="IPR003593">
    <property type="entry name" value="AAA+_ATPase"/>
</dbReference>
<dbReference type="STRING" id="679197.HMPREF9336_01806"/>
<keyword evidence="8 11" id="KW-1133">Transmembrane helix</keyword>
<reference evidence="14 15" key="1">
    <citation type="journal article" date="2011" name="Stand. Genomic Sci.">
        <title>High quality draft genome sequence of Segniliparus rugosus CDC 945(T)= (ATCC BAA-974(T)).</title>
        <authorList>
            <person name="Earl A.M."/>
            <person name="Desjardins C.A."/>
            <person name="Fitzgerald M.G."/>
            <person name="Arachchi H.M."/>
            <person name="Zeng Q."/>
            <person name="Mehta T."/>
            <person name="Griggs A."/>
            <person name="Birren B.W."/>
            <person name="Toney N.C."/>
            <person name="Carr J."/>
            <person name="Posey J."/>
            <person name="Butler W.R."/>
        </authorList>
    </citation>
    <scope>NUCLEOTIDE SEQUENCE [LARGE SCALE GENOMIC DNA]</scope>
    <source>
        <strain evidence="15">ATCC BAA-974 / DSM 45345 / CCUG 50838 / CIP 108380 / JCM 13579 / CDC 945</strain>
    </source>
</reference>
<evidence type="ECO:0000256" key="11">
    <source>
        <dbReference type="SAM" id="Phobius"/>
    </source>
</evidence>
<comment type="similarity">
    <text evidence="10">Belongs to the ABC transporter superfamily. Siderophore-Fe(3+) uptake transporter (SIUT) (TC 3.A.1.21) family.</text>
</comment>
<dbReference type="FunFam" id="3.40.50.300:FF:000221">
    <property type="entry name" value="Multidrug ABC transporter ATP-binding protein"/>
    <property type="match status" value="1"/>
</dbReference>
<dbReference type="HOGENOM" id="CLU_000604_84_3_11"/>
<dbReference type="CDD" id="cd18543">
    <property type="entry name" value="ABC_6TM_Rv0194_D1_like"/>
    <property type="match status" value="1"/>
</dbReference>
<dbReference type="InterPro" id="IPR017871">
    <property type="entry name" value="ABC_transporter-like_CS"/>
</dbReference>
<dbReference type="InterPro" id="IPR003439">
    <property type="entry name" value="ABC_transporter-like_ATP-bd"/>
</dbReference>
<evidence type="ECO:0000259" key="12">
    <source>
        <dbReference type="PROSITE" id="PS50893"/>
    </source>
</evidence>
<dbReference type="Gene3D" id="3.40.50.300">
    <property type="entry name" value="P-loop containing nucleotide triphosphate hydrolases"/>
    <property type="match status" value="1"/>
</dbReference>
<keyword evidence="9 11" id="KW-0472">Membrane</keyword>
<feature type="transmembrane region" description="Helical" evidence="11">
    <location>
        <begin position="143"/>
        <end position="162"/>
    </location>
</feature>
<evidence type="ECO:0000256" key="9">
    <source>
        <dbReference type="ARBA" id="ARBA00023136"/>
    </source>
</evidence>
<evidence type="ECO:0000256" key="7">
    <source>
        <dbReference type="ARBA" id="ARBA00022840"/>
    </source>
</evidence>
<dbReference type="Gene3D" id="1.20.1560.10">
    <property type="entry name" value="ABC transporter type 1, transmembrane domain"/>
    <property type="match status" value="1"/>
</dbReference>
<dbReference type="eggNOG" id="COG1132">
    <property type="taxonomic scope" value="Bacteria"/>
</dbReference>
<dbReference type="Proteomes" id="UP000004816">
    <property type="component" value="Unassembled WGS sequence"/>
</dbReference>
<proteinExistence type="inferred from homology"/>
<accession>E5XQN4</accession>
<dbReference type="InterPro" id="IPR036640">
    <property type="entry name" value="ABC1_TM_sf"/>
</dbReference>
<dbReference type="Pfam" id="PF00005">
    <property type="entry name" value="ABC_tran"/>
    <property type="match status" value="1"/>
</dbReference>
<organism evidence="14 15">
    <name type="scientific">Segniliparus rugosus (strain ATCC BAA-974 / DSM 45345 / CCUG 50838 / CIP 108380 / JCM 13579 / CDC 945)</name>
    <dbReference type="NCBI Taxonomy" id="679197"/>
    <lineage>
        <taxon>Bacteria</taxon>
        <taxon>Bacillati</taxon>
        <taxon>Actinomycetota</taxon>
        <taxon>Actinomycetes</taxon>
        <taxon>Mycobacteriales</taxon>
        <taxon>Segniliparaceae</taxon>
        <taxon>Segniliparus</taxon>
    </lineage>
</organism>
<dbReference type="PROSITE" id="PS50893">
    <property type="entry name" value="ABC_TRANSPORTER_2"/>
    <property type="match status" value="1"/>
</dbReference>
<evidence type="ECO:0000256" key="4">
    <source>
        <dbReference type="ARBA" id="ARBA00022519"/>
    </source>
</evidence>
<evidence type="ECO:0000313" key="15">
    <source>
        <dbReference type="Proteomes" id="UP000004816"/>
    </source>
</evidence>
<dbReference type="GO" id="GO:0015421">
    <property type="term" value="F:ABC-type oligopeptide transporter activity"/>
    <property type="evidence" value="ECO:0007669"/>
    <property type="project" value="TreeGrafter"/>
</dbReference>
<dbReference type="PANTHER" id="PTHR43394">
    <property type="entry name" value="ATP-DEPENDENT PERMEASE MDL1, MITOCHONDRIAL"/>
    <property type="match status" value="1"/>
</dbReference>
<keyword evidence="5 11" id="KW-0812">Transmembrane</keyword>
<dbReference type="GO" id="GO:0005886">
    <property type="term" value="C:plasma membrane"/>
    <property type="evidence" value="ECO:0007669"/>
    <property type="project" value="UniProtKB-SubCell"/>
</dbReference>
<evidence type="ECO:0000256" key="5">
    <source>
        <dbReference type="ARBA" id="ARBA00022692"/>
    </source>
</evidence>
<dbReference type="Pfam" id="PF00664">
    <property type="entry name" value="ABC_membrane"/>
    <property type="match status" value="1"/>
</dbReference>
<keyword evidence="15" id="KW-1185">Reference proteome</keyword>
<evidence type="ECO:0000256" key="6">
    <source>
        <dbReference type="ARBA" id="ARBA00022741"/>
    </source>
</evidence>
<name>E5XQN4_SEGRC</name>
<feature type="transmembrane region" description="Helical" evidence="11">
    <location>
        <begin position="72"/>
        <end position="91"/>
    </location>
</feature>
<dbReference type="PROSITE" id="PS50929">
    <property type="entry name" value="ABC_TM1F"/>
    <property type="match status" value="1"/>
</dbReference>
<evidence type="ECO:0000256" key="10">
    <source>
        <dbReference type="ARBA" id="ARBA00023455"/>
    </source>
</evidence>
<dbReference type="EMBL" id="ACZI02000002">
    <property type="protein sequence ID" value="EFV13347.1"/>
    <property type="molecule type" value="Genomic_DNA"/>
</dbReference>
<dbReference type="GO" id="GO:0016887">
    <property type="term" value="F:ATP hydrolysis activity"/>
    <property type="evidence" value="ECO:0007669"/>
    <property type="project" value="InterPro"/>
</dbReference>
<evidence type="ECO:0000256" key="3">
    <source>
        <dbReference type="ARBA" id="ARBA00022475"/>
    </source>
</evidence>
<feature type="transmembrane region" description="Helical" evidence="11">
    <location>
        <begin position="31"/>
        <end position="52"/>
    </location>
</feature>
<dbReference type="GO" id="GO:0005524">
    <property type="term" value="F:ATP binding"/>
    <property type="evidence" value="ECO:0007669"/>
    <property type="project" value="UniProtKB-KW"/>
</dbReference>
<gene>
    <name evidence="14" type="ORF">HMPREF9336_01806</name>
</gene>
<feature type="domain" description="ABC transporter" evidence="12">
    <location>
        <begin position="353"/>
        <end position="588"/>
    </location>
</feature>
<dbReference type="SMART" id="SM00382">
    <property type="entry name" value="AAA"/>
    <property type="match status" value="1"/>
</dbReference>
<evidence type="ECO:0008006" key="16">
    <source>
        <dbReference type="Google" id="ProtNLM"/>
    </source>
</evidence>
<comment type="subcellular location">
    <subcellularLocation>
        <location evidence="1">Cell inner membrane</location>
        <topology evidence="1">Multi-pass membrane protein</topology>
    </subcellularLocation>
</comment>
<dbReference type="PROSITE" id="PS00211">
    <property type="entry name" value="ABC_TRANSPORTER_1"/>
    <property type="match status" value="1"/>
</dbReference>
<evidence type="ECO:0000259" key="13">
    <source>
        <dbReference type="PROSITE" id="PS50929"/>
    </source>
</evidence>
<dbReference type="SUPFAM" id="SSF52540">
    <property type="entry name" value="P-loop containing nucleoside triphosphate hydrolases"/>
    <property type="match status" value="1"/>
</dbReference>
<evidence type="ECO:0000313" key="14">
    <source>
        <dbReference type="EMBL" id="EFV13347.1"/>
    </source>
</evidence>
<feature type="transmembrane region" description="Helical" evidence="11">
    <location>
        <begin position="259"/>
        <end position="280"/>
    </location>
</feature>
<keyword evidence="7" id="KW-0067">ATP-binding</keyword>
<keyword evidence="3" id="KW-1003">Cell membrane</keyword>
<dbReference type="AlphaFoldDB" id="E5XQN4"/>
<sequence>MSVLCAKNKGMTEPPSGSAALRRLWPDVRPYAGRIGLALGLILLSVVTSIAIPLIVKHVVDGPISRADARGLLWPVVIVSLLGLVDSGAIWGRRRVSARPSAELETSMRAKVFSHAQRLAIGEHAVWDSGQLLSRGVEDLRELRRFVAFFGPFFIVNTVAIIAVTVTMLVLCWPLGVILVLCEIPMLVTTSKLERAWSQVSRQVQDLVGDITTTVEESVLGIRVLKAFGAGPDSIAQYNAQADELRALQLRENRLQASLWMVSGATPVLAVTAMLLVSGWGVPHGHWTLGTLVAAISLVMYLNWPLTSISLLLGDLFNTTNAAVRHWELMDRPITIADPASPRELAEPVRGELVFENVGFRYPDSAAPVLADVSLRIEPGEILALVGPTGSGKSTLANLVPRLLDATSGRITLDGVDIRELRLSDLRAQIAVAFEEPVLFSASVRENVALGQPEATDQEVADALELAAATEFVAKLPWGDRTRVGEQGLSLSGGQRQRLALARAVLGQPKVLVLDDPLSALDVDTEAQVQAKLRKALSGTTTLLVAHRPSTAALADRVALVWDGRIEAVGSHEDLLASSEHYRHVMGAVAEETHV</sequence>
<keyword evidence="4" id="KW-0997">Cell inner membrane</keyword>